<name>A0A6A6HUY6_9PLEO</name>
<evidence type="ECO:0000313" key="7">
    <source>
        <dbReference type="Proteomes" id="UP000800094"/>
    </source>
</evidence>
<comment type="subcellular location">
    <subcellularLocation>
        <location evidence="1 4">Nucleus</location>
    </subcellularLocation>
</comment>
<feature type="compositionally biased region" description="Low complexity" evidence="5">
    <location>
        <begin position="1"/>
        <end position="25"/>
    </location>
</feature>
<keyword evidence="4" id="KW-0805">Transcription regulation</keyword>
<evidence type="ECO:0000256" key="2">
    <source>
        <dbReference type="ARBA" id="ARBA00008186"/>
    </source>
</evidence>
<gene>
    <name evidence="4" type="primary">MED11</name>
    <name evidence="6" type="ORF">BU26DRAFT_439633</name>
</gene>
<dbReference type="InterPro" id="IPR019404">
    <property type="entry name" value="Mediator_Med11"/>
</dbReference>
<feature type="region of interest" description="Disordered" evidence="5">
    <location>
        <begin position="128"/>
        <end position="154"/>
    </location>
</feature>
<organism evidence="6 7">
    <name type="scientific">Trematosphaeria pertusa</name>
    <dbReference type="NCBI Taxonomy" id="390896"/>
    <lineage>
        <taxon>Eukaryota</taxon>
        <taxon>Fungi</taxon>
        <taxon>Dikarya</taxon>
        <taxon>Ascomycota</taxon>
        <taxon>Pezizomycotina</taxon>
        <taxon>Dothideomycetes</taxon>
        <taxon>Pleosporomycetidae</taxon>
        <taxon>Pleosporales</taxon>
        <taxon>Massarineae</taxon>
        <taxon>Trematosphaeriaceae</taxon>
        <taxon>Trematosphaeria</taxon>
    </lineage>
</organism>
<evidence type="ECO:0000256" key="4">
    <source>
        <dbReference type="RuleBase" id="RU364147"/>
    </source>
</evidence>
<comment type="subunit">
    <text evidence="4">Component of the Mediator complex.</text>
</comment>
<keyword evidence="7" id="KW-1185">Reference proteome</keyword>
<evidence type="ECO:0000313" key="6">
    <source>
        <dbReference type="EMBL" id="KAF2241994.1"/>
    </source>
</evidence>
<reference evidence="6" key="1">
    <citation type="journal article" date="2020" name="Stud. Mycol.">
        <title>101 Dothideomycetes genomes: a test case for predicting lifestyles and emergence of pathogens.</title>
        <authorList>
            <person name="Haridas S."/>
            <person name="Albert R."/>
            <person name="Binder M."/>
            <person name="Bloem J."/>
            <person name="Labutti K."/>
            <person name="Salamov A."/>
            <person name="Andreopoulos B."/>
            <person name="Baker S."/>
            <person name="Barry K."/>
            <person name="Bills G."/>
            <person name="Bluhm B."/>
            <person name="Cannon C."/>
            <person name="Castanera R."/>
            <person name="Culley D."/>
            <person name="Daum C."/>
            <person name="Ezra D."/>
            <person name="Gonzalez J."/>
            <person name="Henrissat B."/>
            <person name="Kuo A."/>
            <person name="Liang C."/>
            <person name="Lipzen A."/>
            <person name="Lutzoni F."/>
            <person name="Magnuson J."/>
            <person name="Mondo S."/>
            <person name="Nolan M."/>
            <person name="Ohm R."/>
            <person name="Pangilinan J."/>
            <person name="Park H.-J."/>
            <person name="Ramirez L."/>
            <person name="Alfaro M."/>
            <person name="Sun H."/>
            <person name="Tritt A."/>
            <person name="Yoshinaga Y."/>
            <person name="Zwiers L.-H."/>
            <person name="Turgeon B."/>
            <person name="Goodwin S."/>
            <person name="Spatafora J."/>
            <person name="Crous P."/>
            <person name="Grigoriev I."/>
        </authorList>
    </citation>
    <scope>NUCLEOTIDE SEQUENCE</scope>
    <source>
        <strain evidence="6">CBS 122368</strain>
    </source>
</reference>
<comment type="similarity">
    <text evidence="2 4">Belongs to the Mediator complex subunit 11 family.</text>
</comment>
<evidence type="ECO:0000256" key="3">
    <source>
        <dbReference type="ARBA" id="ARBA00023242"/>
    </source>
</evidence>
<keyword evidence="3 4" id="KW-0539">Nucleus</keyword>
<dbReference type="EMBL" id="ML987209">
    <property type="protein sequence ID" value="KAF2241994.1"/>
    <property type="molecule type" value="Genomic_DNA"/>
</dbReference>
<dbReference type="GO" id="GO:0006357">
    <property type="term" value="P:regulation of transcription by RNA polymerase II"/>
    <property type="evidence" value="ECO:0007669"/>
    <property type="project" value="InterPro"/>
</dbReference>
<dbReference type="Pfam" id="PF10280">
    <property type="entry name" value="Med11"/>
    <property type="match status" value="1"/>
</dbReference>
<dbReference type="GO" id="GO:0016592">
    <property type="term" value="C:mediator complex"/>
    <property type="evidence" value="ECO:0007669"/>
    <property type="project" value="InterPro"/>
</dbReference>
<dbReference type="AlphaFoldDB" id="A0A6A6HUY6"/>
<dbReference type="OrthoDB" id="5418434at2759"/>
<comment type="function">
    <text evidence="4">Component of the Mediator complex, a coactivator involved in the regulated transcription of nearly all RNA polymerase II-dependent genes. Mediator functions as a bridge to convey information from gene-specific regulatory proteins to the basal RNA polymerase II transcription machinery. Mediator is recruited to promoters by direct interactions with regulatory proteins and serves as a scaffold for the assembly of a functional pre-initiation complex with RNA polymerase II and the general transcription factors.</text>
</comment>
<sequence>MASTNPSAPTQPQSQSQNQQQQQQPYRDIAATQIRSLSAINARIPSILTTSATTISQLTNAPIHPPSMDLSPTAPDTPALRRAALSTSSNAFFSLVLELRTALHAQINELEEQGVIPAEAVRYFAPVQQQGPPGQTQQQAEHRDSEATVTNGGLGDFDVGVLNARAGVRQRDGEEVLGRVKKVLEELVRQSEEVEVKEEEMSVDG</sequence>
<feature type="region of interest" description="Disordered" evidence="5">
    <location>
        <begin position="1"/>
        <end position="28"/>
    </location>
</feature>
<dbReference type="GO" id="GO:0003712">
    <property type="term" value="F:transcription coregulator activity"/>
    <property type="evidence" value="ECO:0007669"/>
    <property type="project" value="InterPro"/>
</dbReference>
<evidence type="ECO:0000256" key="5">
    <source>
        <dbReference type="SAM" id="MobiDB-lite"/>
    </source>
</evidence>
<accession>A0A6A6HUY6</accession>
<dbReference type="Gene3D" id="1.10.287.3490">
    <property type="match status" value="1"/>
</dbReference>
<keyword evidence="4" id="KW-0804">Transcription</keyword>
<evidence type="ECO:0000256" key="1">
    <source>
        <dbReference type="ARBA" id="ARBA00004123"/>
    </source>
</evidence>
<keyword evidence="4" id="KW-0010">Activator</keyword>
<proteinExistence type="inferred from homology"/>
<protein>
    <recommendedName>
        <fullName evidence="4">Mediator of RNA polymerase II transcription subunit 11</fullName>
    </recommendedName>
    <alternativeName>
        <fullName evidence="4">Mediator complex subunit 11</fullName>
    </alternativeName>
</protein>
<dbReference type="Proteomes" id="UP000800094">
    <property type="component" value="Unassembled WGS sequence"/>
</dbReference>
<feature type="compositionally biased region" description="Low complexity" evidence="5">
    <location>
        <begin position="128"/>
        <end position="139"/>
    </location>
</feature>